<feature type="compositionally biased region" description="Basic and acidic residues" evidence="1">
    <location>
        <begin position="81"/>
        <end position="91"/>
    </location>
</feature>
<accession>A0ABM5AZJ3</accession>
<feature type="compositionally biased region" description="Low complexity" evidence="1">
    <location>
        <begin position="416"/>
        <end position="429"/>
    </location>
</feature>
<protein>
    <submittedName>
        <fullName evidence="3">Uncharacterized protein isoform X1</fullName>
    </submittedName>
</protein>
<dbReference type="Proteomes" id="UP001652641">
    <property type="component" value="Chromosome 7"/>
</dbReference>
<evidence type="ECO:0000256" key="1">
    <source>
        <dbReference type="SAM" id="MobiDB-lite"/>
    </source>
</evidence>
<feature type="compositionally biased region" description="Low complexity" evidence="1">
    <location>
        <begin position="629"/>
        <end position="644"/>
    </location>
</feature>
<feature type="compositionally biased region" description="Basic and acidic residues" evidence="1">
    <location>
        <begin position="366"/>
        <end position="384"/>
    </location>
</feature>
<feature type="compositionally biased region" description="Low complexity" evidence="1">
    <location>
        <begin position="322"/>
        <end position="331"/>
    </location>
</feature>
<feature type="region of interest" description="Disordered" evidence="1">
    <location>
        <begin position="75"/>
        <end position="663"/>
    </location>
</feature>
<feature type="region of interest" description="Disordered" evidence="1">
    <location>
        <begin position="678"/>
        <end position="697"/>
    </location>
</feature>
<sequence length="697" mass="73278">MIAPQPLERVTPKFQLLGSSGGCRGGERRPWTGFRHWGQETGRHAASPPSRAHGLQKVILRQALHSCRGQVVDPSSALDLGEARSDRDPRWESPAMPAEPTPGCLQELNPATCSSFGDPGHSEVKDLAQREERRQAEPTTQRPFIGLWGRKLVQGAPRPSGLPSQGLPEPQHLPQGPGWGLGQQRAELQKLLRIEILQRPREEDPQEQKEGCPRGQRGEAPRGENKEVPKRQGEQLHQGPSAEATQALREEVSVNPRGEPPPSERRESPQGQGGNRPECPGKEGKEVLREPRKETPQALQTCPRRLSQARGVDEGEVPTPSPEEGGSPGTSRDFHRSLGEQKPQPAGREGAGSGERTTQLTPGKTDGPRRESAPAGERRAERQAAPDPGGSGRRERPAALPGRPGPGRDPEGGPGPAEQVRGGSARLVGAVGGRRGGARASKAAWPGPPGAEKASAGAGAGAGAGAAQRETALQRLLELHRAAGRRRRQEREQQRLRVRSGAGRARDTRRPRGTRGRRPLTAASPRSWKASALPRTAAAGCTLWGPRPAQPGSRHRQASRGRAAGPPRSCPGGGRGPGAPGSLPRARSPRRLLRAQGRACPVLPPAGSFGPRAGRPGPQGSTPPRRTRPGSGAPCGSSCSKCSGSGPGGCGPSGPGEGRGRAADGAVVAPALWHLGGRAALSQEHPELPAAPVAPGR</sequence>
<gene>
    <name evidence="3" type="primary">LOC112928974</name>
</gene>
<feature type="region of interest" description="Disordered" evidence="1">
    <location>
        <begin position="1"/>
        <end position="53"/>
    </location>
</feature>
<feature type="compositionally biased region" description="Basic and acidic residues" evidence="1">
    <location>
        <begin position="120"/>
        <end position="136"/>
    </location>
</feature>
<organism evidence="2 3">
    <name type="scientific">Vulpes vulpes</name>
    <name type="common">Red fox</name>
    <dbReference type="NCBI Taxonomy" id="9627"/>
    <lineage>
        <taxon>Eukaryota</taxon>
        <taxon>Metazoa</taxon>
        <taxon>Chordata</taxon>
        <taxon>Craniata</taxon>
        <taxon>Vertebrata</taxon>
        <taxon>Euteleostomi</taxon>
        <taxon>Mammalia</taxon>
        <taxon>Eutheria</taxon>
        <taxon>Laurasiatheria</taxon>
        <taxon>Carnivora</taxon>
        <taxon>Caniformia</taxon>
        <taxon>Canidae</taxon>
        <taxon>Vulpes</taxon>
    </lineage>
</organism>
<dbReference type="GeneID" id="112928974"/>
<evidence type="ECO:0000313" key="2">
    <source>
        <dbReference type="Proteomes" id="UP001652641"/>
    </source>
</evidence>
<keyword evidence="2" id="KW-1185">Reference proteome</keyword>
<proteinExistence type="predicted"/>
<feature type="compositionally biased region" description="Gly residues" evidence="1">
    <location>
        <begin position="645"/>
        <end position="657"/>
    </location>
</feature>
<evidence type="ECO:0000313" key="3">
    <source>
        <dbReference type="RefSeq" id="XP_072620199.1"/>
    </source>
</evidence>
<name>A0ABM5AZJ3_VULVU</name>
<dbReference type="RefSeq" id="XP_072620199.1">
    <property type="nucleotide sequence ID" value="XM_072764098.1"/>
</dbReference>
<feature type="compositionally biased region" description="Basic and acidic residues" evidence="1">
    <location>
        <begin position="187"/>
        <end position="234"/>
    </location>
</feature>
<reference evidence="3" key="1">
    <citation type="submission" date="2025-08" db="UniProtKB">
        <authorList>
            <consortium name="RefSeq"/>
        </authorList>
    </citation>
    <scope>IDENTIFICATION</scope>
    <source>
        <tissue evidence="3">Cell line</tissue>
    </source>
</reference>
<feature type="compositionally biased region" description="Low complexity" evidence="1">
    <location>
        <begin position="438"/>
        <end position="457"/>
    </location>
</feature>
<feature type="compositionally biased region" description="Basic and acidic residues" evidence="1">
    <location>
        <begin position="279"/>
        <end position="295"/>
    </location>
</feature>